<sequence length="61" mass="6846">MELNHWAVIGIIALAIGVIVSNLMLLKYSAKMKLPSREDLVDPVAKAKKQRDAEKEQDEKV</sequence>
<keyword evidence="2" id="KW-1133">Transmembrane helix</keyword>
<dbReference type="RefSeq" id="WP_251260639.1">
    <property type="nucleotide sequence ID" value="NZ_JAMQGP010000002.1"/>
</dbReference>
<feature type="transmembrane region" description="Helical" evidence="2">
    <location>
        <begin position="6"/>
        <end position="26"/>
    </location>
</feature>
<evidence type="ECO:0000256" key="1">
    <source>
        <dbReference type="SAM" id="MobiDB-lite"/>
    </source>
</evidence>
<name>A0AA41W5D8_9GAMM</name>
<keyword evidence="2" id="KW-0812">Transmembrane</keyword>
<organism evidence="3 4">
    <name type="scientific">Echinimonas agarilytica</name>
    <dbReference type="NCBI Taxonomy" id="1215918"/>
    <lineage>
        <taxon>Bacteria</taxon>
        <taxon>Pseudomonadati</taxon>
        <taxon>Pseudomonadota</taxon>
        <taxon>Gammaproteobacteria</taxon>
        <taxon>Alteromonadales</taxon>
        <taxon>Echinimonadaceae</taxon>
        <taxon>Echinimonas</taxon>
    </lineage>
</organism>
<reference evidence="3 4" key="1">
    <citation type="journal article" date="2013" name="Antonie Van Leeuwenhoek">
        <title>Echinimonas agarilytica gen. nov., sp. nov., a new gammaproteobacterium isolated from the sea urchin Strongylocentrotus intermedius.</title>
        <authorList>
            <person name="Nedashkovskaya O.I."/>
            <person name="Stenkova A.M."/>
            <person name="Zhukova N.V."/>
            <person name="Van Trappen S."/>
            <person name="Lee J.S."/>
            <person name="Kim S.B."/>
        </authorList>
    </citation>
    <scope>NUCLEOTIDE SEQUENCE [LARGE SCALE GENOMIC DNA]</scope>
    <source>
        <strain evidence="3 4">KMM 6351</strain>
    </source>
</reference>
<feature type="region of interest" description="Disordered" evidence="1">
    <location>
        <begin position="35"/>
        <end position="61"/>
    </location>
</feature>
<evidence type="ECO:0000313" key="3">
    <source>
        <dbReference type="EMBL" id="MCM2679287.1"/>
    </source>
</evidence>
<evidence type="ECO:0000313" key="4">
    <source>
        <dbReference type="Proteomes" id="UP001165393"/>
    </source>
</evidence>
<evidence type="ECO:0000256" key="2">
    <source>
        <dbReference type="SAM" id="Phobius"/>
    </source>
</evidence>
<dbReference type="EMBL" id="JAMQGP010000002">
    <property type="protein sequence ID" value="MCM2679287.1"/>
    <property type="molecule type" value="Genomic_DNA"/>
</dbReference>
<feature type="compositionally biased region" description="Basic and acidic residues" evidence="1">
    <location>
        <begin position="50"/>
        <end position="61"/>
    </location>
</feature>
<dbReference type="InterPro" id="IPR021550">
    <property type="entry name" value="DUF2897"/>
</dbReference>
<gene>
    <name evidence="3" type="ORF">NAF29_06300</name>
</gene>
<dbReference type="AlphaFoldDB" id="A0AA41W5D8"/>
<comment type="caution">
    <text evidence="3">The sequence shown here is derived from an EMBL/GenBank/DDBJ whole genome shotgun (WGS) entry which is preliminary data.</text>
</comment>
<dbReference type="Pfam" id="PF11446">
    <property type="entry name" value="DUF2897"/>
    <property type="match status" value="1"/>
</dbReference>
<protein>
    <submittedName>
        <fullName evidence="3">DUF2897 family protein</fullName>
    </submittedName>
</protein>
<accession>A0AA41W5D8</accession>
<proteinExistence type="predicted"/>
<dbReference type="Proteomes" id="UP001165393">
    <property type="component" value="Unassembled WGS sequence"/>
</dbReference>
<keyword evidence="4" id="KW-1185">Reference proteome</keyword>
<keyword evidence="2" id="KW-0472">Membrane</keyword>